<name>A0ABS3TKT7_9PSED</name>
<dbReference type="Pfam" id="PF04773">
    <property type="entry name" value="FecR"/>
    <property type="match status" value="1"/>
</dbReference>
<dbReference type="PANTHER" id="PTHR30273:SF2">
    <property type="entry name" value="PROTEIN FECR"/>
    <property type="match status" value="1"/>
</dbReference>
<dbReference type="PIRSF" id="PIRSF018266">
    <property type="entry name" value="FecR"/>
    <property type="match status" value="1"/>
</dbReference>
<evidence type="ECO:0000259" key="1">
    <source>
        <dbReference type="Pfam" id="PF04773"/>
    </source>
</evidence>
<organism evidence="3 4">
    <name type="scientific">Pseudomonas schmalbachii</name>
    <dbReference type="NCBI Taxonomy" id="2816993"/>
    <lineage>
        <taxon>Bacteria</taxon>
        <taxon>Pseudomonadati</taxon>
        <taxon>Pseudomonadota</taxon>
        <taxon>Gammaproteobacteria</taxon>
        <taxon>Pseudomonadales</taxon>
        <taxon>Pseudomonadaceae</taxon>
        <taxon>Pseudomonas</taxon>
    </lineage>
</organism>
<dbReference type="RefSeq" id="WP_208312043.1">
    <property type="nucleotide sequence ID" value="NZ_JAELYA010000001.1"/>
</dbReference>
<dbReference type="EMBL" id="JAELYA010000001">
    <property type="protein sequence ID" value="MBO3274252.1"/>
    <property type="molecule type" value="Genomic_DNA"/>
</dbReference>
<evidence type="ECO:0000313" key="4">
    <source>
        <dbReference type="Proteomes" id="UP000669060"/>
    </source>
</evidence>
<feature type="domain" description="FecR N-terminal" evidence="2">
    <location>
        <begin position="13"/>
        <end position="54"/>
    </location>
</feature>
<reference evidence="3 4" key="1">
    <citation type="submission" date="2020-12" db="EMBL/GenBank/DDBJ databases">
        <title>Pseudomonas schmalbachii sp. nov. isolated from millipede gut.</title>
        <authorList>
            <person name="Shelomi M."/>
        </authorList>
    </citation>
    <scope>NUCLEOTIDE SEQUENCE [LARGE SCALE GENOMIC DNA]</scope>
    <source>
        <strain evidence="3 4">Milli4</strain>
    </source>
</reference>
<dbReference type="InterPro" id="IPR012373">
    <property type="entry name" value="Ferrdict_sens_TM"/>
</dbReference>
<keyword evidence="4" id="KW-1185">Reference proteome</keyword>
<dbReference type="InterPro" id="IPR032623">
    <property type="entry name" value="FecR_N"/>
</dbReference>
<dbReference type="PANTHER" id="PTHR30273">
    <property type="entry name" value="PERIPLASMIC SIGNAL SENSOR AND SIGMA FACTOR ACTIVATOR FECR-RELATED"/>
    <property type="match status" value="1"/>
</dbReference>
<proteinExistence type="predicted"/>
<comment type="caution">
    <text evidence="3">The sequence shown here is derived from an EMBL/GenBank/DDBJ whole genome shotgun (WGS) entry which is preliminary data.</text>
</comment>
<protein>
    <submittedName>
        <fullName evidence="3">FecR domain-containing protein</fullName>
    </submittedName>
</protein>
<dbReference type="Gene3D" id="2.60.120.1440">
    <property type="match status" value="1"/>
</dbReference>
<feature type="domain" description="FecR protein" evidence="1">
    <location>
        <begin position="111"/>
        <end position="205"/>
    </location>
</feature>
<dbReference type="Proteomes" id="UP000669060">
    <property type="component" value="Unassembled WGS sequence"/>
</dbReference>
<evidence type="ECO:0000313" key="3">
    <source>
        <dbReference type="EMBL" id="MBO3274252.1"/>
    </source>
</evidence>
<sequence>MAQRDDIDPAILDEVADWLVLLQSGEAGDADLAALTLWRGQSPAHEEAWRRAETILGAFRQVPPAIGRTTLQRLGKPGRRQVLRTLGLLLATAPAAWLAWRQMPWREWTADIRTGTGEQKAIDLADGTRLVLNTASAVDVVFSAGERRLLLRAGEILVTTGRDPSPAYRPFIVQTVHGSLRALGTRFTVRSDADSTHVAVFEGAVAVQPLAAGDAAIVRAGERMTFSASRTQAVQPVDASAALWEQGMLVAKDMRLGDLLRELGRYRTGILRCDPAVADMPVSGAFPLRDTRASLALLEKTLPLHISSTTSWWVAVEAR</sequence>
<dbReference type="InterPro" id="IPR006860">
    <property type="entry name" value="FecR"/>
</dbReference>
<evidence type="ECO:0000259" key="2">
    <source>
        <dbReference type="Pfam" id="PF16220"/>
    </source>
</evidence>
<accession>A0ABS3TKT7</accession>
<dbReference type="Pfam" id="PF16220">
    <property type="entry name" value="DUF4880"/>
    <property type="match status" value="1"/>
</dbReference>
<gene>
    <name evidence="3" type="ORF">JFY56_03340</name>
</gene>